<feature type="transmembrane region" description="Helical" evidence="8">
    <location>
        <begin position="130"/>
        <end position="150"/>
    </location>
</feature>
<keyword evidence="5" id="KW-0256">Endoplasmic reticulum</keyword>
<sequence length="380" mass="43407">MKEEGDINNLNIQNNDLEENGLKRPLLENDNNDFGDSRASFFKRLFQHPPFQKFLYHFYFVFLSLIYLTISTFLPFLNKTIFTGGYDFPLTSSLFQTLGSSVVLLLFNLVQYRHNKNNIIPRSYFFDKNFVYKSLIMIPVSVCFGAVMILTNIGVDIAPVNYHVVFKSTNIIWIVLFSILINKEKPSLFEYISIATLMAGALMVGWVFATSNKASFVPIFINLLSSFFESFTVVLLKWSCSYLYRYDDTITVIEISLFKVVQGSFVIFIPMVIKERFHGFAALGDIPSKTIWLLVIGIFVTMVFQTAMVCLSKSFYSTTIGIIGQLQIIPQTLISIALYQSFVFTGLHIAGVSLVILGCVIFALFHFSKIYFQKKKEQAF</sequence>
<dbReference type="OrthoDB" id="18894at2759"/>
<feature type="transmembrane region" description="Helical" evidence="8">
    <location>
        <begin position="88"/>
        <end position="110"/>
    </location>
</feature>
<evidence type="ECO:0000256" key="5">
    <source>
        <dbReference type="ARBA" id="ARBA00022824"/>
    </source>
</evidence>
<feature type="transmembrane region" description="Helical" evidence="8">
    <location>
        <begin position="54"/>
        <end position="76"/>
    </location>
</feature>
<feature type="transmembrane region" description="Helical" evidence="8">
    <location>
        <begin position="250"/>
        <end position="271"/>
    </location>
</feature>
<feature type="transmembrane region" description="Helical" evidence="8">
    <location>
        <begin position="215"/>
        <end position="238"/>
    </location>
</feature>
<evidence type="ECO:0008006" key="11">
    <source>
        <dbReference type="Google" id="ProtNLM"/>
    </source>
</evidence>
<organism evidence="9 10">
    <name type="scientific">Polysphondylium violaceum</name>
    <dbReference type="NCBI Taxonomy" id="133409"/>
    <lineage>
        <taxon>Eukaryota</taxon>
        <taxon>Amoebozoa</taxon>
        <taxon>Evosea</taxon>
        <taxon>Eumycetozoa</taxon>
        <taxon>Dictyostelia</taxon>
        <taxon>Dictyosteliales</taxon>
        <taxon>Dictyosteliaceae</taxon>
        <taxon>Polysphondylium</taxon>
    </lineage>
</organism>
<protein>
    <recommendedName>
        <fullName evidence="11">Sugar phosphate transporter domain-containing protein</fullName>
    </recommendedName>
</protein>
<name>A0A8J4PNA9_9MYCE</name>
<dbReference type="AlphaFoldDB" id="A0A8J4PNA9"/>
<keyword evidence="7 8" id="KW-0472">Membrane</keyword>
<evidence type="ECO:0000256" key="3">
    <source>
        <dbReference type="ARBA" id="ARBA00022448"/>
    </source>
</evidence>
<comment type="subcellular location">
    <subcellularLocation>
        <location evidence="1">Endoplasmic reticulum membrane</location>
        <topology evidence="1">Multi-pass membrane protein</topology>
    </subcellularLocation>
</comment>
<dbReference type="PANTHER" id="PTHR10778">
    <property type="entry name" value="SOLUTE CARRIER FAMILY 35 MEMBER B"/>
    <property type="match status" value="1"/>
</dbReference>
<evidence type="ECO:0000313" key="10">
    <source>
        <dbReference type="Proteomes" id="UP000695562"/>
    </source>
</evidence>
<keyword evidence="3" id="KW-0813">Transport</keyword>
<evidence type="ECO:0000256" key="6">
    <source>
        <dbReference type="ARBA" id="ARBA00022989"/>
    </source>
</evidence>
<proteinExistence type="inferred from homology"/>
<dbReference type="InterPro" id="IPR037185">
    <property type="entry name" value="EmrE-like"/>
</dbReference>
<dbReference type="GO" id="GO:0000139">
    <property type="term" value="C:Golgi membrane"/>
    <property type="evidence" value="ECO:0007669"/>
    <property type="project" value="TreeGrafter"/>
</dbReference>
<feature type="transmembrane region" description="Helical" evidence="8">
    <location>
        <begin position="345"/>
        <end position="367"/>
    </location>
</feature>
<evidence type="ECO:0000256" key="2">
    <source>
        <dbReference type="ARBA" id="ARBA00010694"/>
    </source>
</evidence>
<evidence type="ECO:0000313" key="9">
    <source>
        <dbReference type="EMBL" id="KAF2070117.1"/>
    </source>
</evidence>
<dbReference type="GO" id="GO:0005460">
    <property type="term" value="F:UDP-glucose transmembrane transporter activity"/>
    <property type="evidence" value="ECO:0007669"/>
    <property type="project" value="TreeGrafter"/>
</dbReference>
<feature type="transmembrane region" description="Helical" evidence="8">
    <location>
        <begin position="162"/>
        <end position="181"/>
    </location>
</feature>
<accession>A0A8J4PNA9</accession>
<feature type="transmembrane region" description="Helical" evidence="8">
    <location>
        <begin position="318"/>
        <end position="339"/>
    </location>
</feature>
<keyword evidence="4 8" id="KW-0812">Transmembrane</keyword>
<gene>
    <name evidence="9" type="ORF">CYY_008558</name>
</gene>
<reference evidence="9" key="1">
    <citation type="submission" date="2020-01" db="EMBL/GenBank/DDBJ databases">
        <title>Development of genomics and gene disruption for Polysphondylium violaceum indicates a role for the polyketide synthase stlB in stalk morphogenesis.</title>
        <authorList>
            <person name="Narita B."/>
            <person name="Kawabe Y."/>
            <person name="Kin K."/>
            <person name="Saito T."/>
            <person name="Gibbs R."/>
            <person name="Kuspa A."/>
            <person name="Muzny D."/>
            <person name="Queller D."/>
            <person name="Richards S."/>
            <person name="Strassman J."/>
            <person name="Sucgang R."/>
            <person name="Worley K."/>
            <person name="Schaap P."/>
        </authorList>
    </citation>
    <scope>NUCLEOTIDE SEQUENCE</scope>
    <source>
        <strain evidence="9">QSvi11</strain>
    </source>
</reference>
<dbReference type="PANTHER" id="PTHR10778:SF10">
    <property type="entry name" value="SOLUTE CARRIER FAMILY 35 MEMBER B1"/>
    <property type="match status" value="1"/>
</dbReference>
<evidence type="ECO:0000256" key="4">
    <source>
        <dbReference type="ARBA" id="ARBA00022692"/>
    </source>
</evidence>
<keyword evidence="6 8" id="KW-1133">Transmembrane helix</keyword>
<comment type="similarity">
    <text evidence="2">Belongs to the nucleotide-sugar transporter family. SLC35B subfamily.</text>
</comment>
<dbReference type="InterPro" id="IPR013657">
    <property type="entry name" value="SCL35B1-4/HUT1"/>
</dbReference>
<comment type="caution">
    <text evidence="9">The sequence shown here is derived from an EMBL/GenBank/DDBJ whole genome shotgun (WGS) entry which is preliminary data.</text>
</comment>
<feature type="transmembrane region" description="Helical" evidence="8">
    <location>
        <begin position="291"/>
        <end position="311"/>
    </location>
</feature>
<dbReference type="GO" id="GO:0005789">
    <property type="term" value="C:endoplasmic reticulum membrane"/>
    <property type="evidence" value="ECO:0007669"/>
    <property type="project" value="UniProtKB-SubCell"/>
</dbReference>
<dbReference type="EMBL" id="AJWJ01000539">
    <property type="protein sequence ID" value="KAF2070117.1"/>
    <property type="molecule type" value="Genomic_DNA"/>
</dbReference>
<dbReference type="GO" id="GO:0005459">
    <property type="term" value="F:UDP-galactose transmembrane transporter activity"/>
    <property type="evidence" value="ECO:0007669"/>
    <property type="project" value="TreeGrafter"/>
</dbReference>
<evidence type="ECO:0000256" key="1">
    <source>
        <dbReference type="ARBA" id="ARBA00004477"/>
    </source>
</evidence>
<dbReference type="Proteomes" id="UP000695562">
    <property type="component" value="Unassembled WGS sequence"/>
</dbReference>
<evidence type="ECO:0000256" key="7">
    <source>
        <dbReference type="ARBA" id="ARBA00023136"/>
    </source>
</evidence>
<feature type="transmembrane region" description="Helical" evidence="8">
    <location>
        <begin position="188"/>
        <end position="209"/>
    </location>
</feature>
<keyword evidence="10" id="KW-1185">Reference proteome</keyword>
<evidence type="ECO:0000256" key="8">
    <source>
        <dbReference type="SAM" id="Phobius"/>
    </source>
</evidence>
<dbReference type="SUPFAM" id="SSF103481">
    <property type="entry name" value="Multidrug resistance efflux transporter EmrE"/>
    <property type="match status" value="1"/>
</dbReference>